<protein>
    <recommendedName>
        <fullName evidence="3 11">1-phosphofructokinase</fullName>
        <shortName evidence="11">Fru1PK</shortName>
        <ecNumber evidence="2 11">2.7.1.56</ecNumber>
    </recommendedName>
    <alternativeName>
        <fullName evidence="8 11">Fructose 1-phosphate kinase</fullName>
    </alternativeName>
</protein>
<evidence type="ECO:0000256" key="6">
    <source>
        <dbReference type="ARBA" id="ARBA00022777"/>
    </source>
</evidence>
<sequence>MIYTVTLNPALDKTIYVDNFSLDEVNRVLALREDPGGKGINVTKVVEALGGSSEALALLGGSVGARIQQMLDAAHIKLHAFQVAGETRTNTKVVDEVRHTNTDINEPGPTVSEADLDSMLQVLLDLICPQDIVVLSGSLPAGAPADTYRTWIEACSAAGARVFLDASGEAFEKGLEAKPHLIKPNEVELGAMLGRALDTDDKVVEAARALVEDGISCVVVSRGGDGAVYVDKDHVVVARSPKVKVASTVGCGDSVVAALALGADTSMELDDLLVLAMATGSANAMQSGTQPAPLELVESLKEQVTFA</sequence>
<evidence type="ECO:0000259" key="12">
    <source>
        <dbReference type="Pfam" id="PF00294"/>
    </source>
</evidence>
<dbReference type="InterPro" id="IPR029056">
    <property type="entry name" value="Ribokinase-like"/>
</dbReference>
<dbReference type="PROSITE" id="PS00583">
    <property type="entry name" value="PFKB_KINASES_1"/>
    <property type="match status" value="1"/>
</dbReference>
<dbReference type="PANTHER" id="PTHR46566:SF2">
    <property type="entry name" value="ATP-DEPENDENT 6-PHOSPHOFRUCTOKINASE ISOZYME 2"/>
    <property type="match status" value="1"/>
</dbReference>
<evidence type="ECO:0000256" key="2">
    <source>
        <dbReference type="ARBA" id="ARBA00012131"/>
    </source>
</evidence>
<evidence type="ECO:0000256" key="10">
    <source>
        <dbReference type="PIRNR" id="PIRNR000535"/>
    </source>
</evidence>
<accession>A0A4S2F265</accession>
<dbReference type="InterPro" id="IPR011611">
    <property type="entry name" value="PfkB_dom"/>
</dbReference>
<dbReference type="NCBIfam" id="TIGR03168">
    <property type="entry name" value="1-PFK"/>
    <property type="match status" value="1"/>
</dbReference>
<evidence type="ECO:0000313" key="14">
    <source>
        <dbReference type="Proteomes" id="UP000310263"/>
    </source>
</evidence>
<dbReference type="InterPro" id="IPR017583">
    <property type="entry name" value="Tagatose/fructose_Pkinase"/>
</dbReference>
<dbReference type="OrthoDB" id="9801219at2"/>
<evidence type="ECO:0000256" key="11">
    <source>
        <dbReference type="RuleBase" id="RU369061"/>
    </source>
</evidence>
<dbReference type="InterPro" id="IPR022463">
    <property type="entry name" value="1-PFruKinase"/>
</dbReference>
<keyword evidence="14" id="KW-1185">Reference proteome</keyword>
<dbReference type="EC" id="2.7.1.56" evidence="2 11"/>
<evidence type="ECO:0000313" key="13">
    <source>
        <dbReference type="EMBL" id="TGY62452.1"/>
    </source>
</evidence>
<dbReference type="SUPFAM" id="SSF53613">
    <property type="entry name" value="Ribokinase-like"/>
    <property type="match status" value="1"/>
</dbReference>
<organism evidence="13 14">
    <name type="scientific">Muricaecibacterium torontonense</name>
    <dbReference type="NCBI Taxonomy" id="3032871"/>
    <lineage>
        <taxon>Bacteria</taxon>
        <taxon>Bacillati</taxon>
        <taxon>Actinomycetota</taxon>
        <taxon>Coriobacteriia</taxon>
        <taxon>Coriobacteriales</taxon>
        <taxon>Atopobiaceae</taxon>
        <taxon>Muricaecibacterium</taxon>
    </lineage>
</organism>
<keyword evidence="6 11" id="KW-0418">Kinase</keyword>
<comment type="function">
    <text evidence="11">Catalyzes the ATP-dependent phosphorylation of fructose-l-phosphate to fructose-l,6-bisphosphate.</text>
</comment>
<dbReference type="AlphaFoldDB" id="A0A4S2F265"/>
<evidence type="ECO:0000256" key="4">
    <source>
        <dbReference type="ARBA" id="ARBA00022679"/>
    </source>
</evidence>
<reference evidence="13 14" key="1">
    <citation type="submission" date="2019-04" db="EMBL/GenBank/DDBJ databases">
        <title>Microbes associate with the intestines of laboratory mice.</title>
        <authorList>
            <person name="Navarre W."/>
            <person name="Wong E."/>
            <person name="Huang K."/>
            <person name="Tropini C."/>
            <person name="Ng K."/>
            <person name="Yu B."/>
        </authorList>
    </citation>
    <scope>NUCLEOTIDE SEQUENCE [LARGE SCALE GENOMIC DNA]</scope>
    <source>
        <strain evidence="13 14">NM07_P-09</strain>
    </source>
</reference>
<dbReference type="InterPro" id="IPR002173">
    <property type="entry name" value="Carboh/pur_kinase_PfkB_CS"/>
</dbReference>
<proteinExistence type="inferred from homology"/>
<dbReference type="EMBL" id="SRYE01000002">
    <property type="protein sequence ID" value="TGY62452.1"/>
    <property type="molecule type" value="Genomic_DNA"/>
</dbReference>
<dbReference type="FunFam" id="3.40.1190.20:FF:000001">
    <property type="entry name" value="Phosphofructokinase"/>
    <property type="match status" value="1"/>
</dbReference>
<dbReference type="GO" id="GO:0016052">
    <property type="term" value="P:carbohydrate catabolic process"/>
    <property type="evidence" value="ECO:0007669"/>
    <property type="project" value="UniProtKB-ARBA"/>
</dbReference>
<evidence type="ECO:0000256" key="3">
    <source>
        <dbReference type="ARBA" id="ARBA00013596"/>
    </source>
</evidence>
<dbReference type="GO" id="GO:0008662">
    <property type="term" value="F:1-phosphofructokinase activity"/>
    <property type="evidence" value="ECO:0007669"/>
    <property type="project" value="UniProtKB-UniRule"/>
</dbReference>
<comment type="similarity">
    <text evidence="1 11">Belongs to the carbohydrate kinase PfkB family.</text>
</comment>
<dbReference type="Pfam" id="PF00294">
    <property type="entry name" value="PfkB"/>
    <property type="match status" value="1"/>
</dbReference>
<dbReference type="GO" id="GO:0005829">
    <property type="term" value="C:cytosol"/>
    <property type="evidence" value="ECO:0007669"/>
    <property type="project" value="TreeGrafter"/>
</dbReference>
<name>A0A4S2F265_9ACTN</name>
<gene>
    <name evidence="13" type="primary">pfkB</name>
    <name evidence="13" type="ORF">E5334_03200</name>
</gene>
<evidence type="ECO:0000256" key="1">
    <source>
        <dbReference type="ARBA" id="ARBA00010688"/>
    </source>
</evidence>
<dbReference type="Gene3D" id="3.40.1190.20">
    <property type="match status" value="1"/>
</dbReference>
<feature type="domain" description="Carbohydrate kinase PfkB" evidence="12">
    <location>
        <begin position="7"/>
        <end position="291"/>
    </location>
</feature>
<keyword evidence="7 11" id="KW-0067">ATP-binding</keyword>
<dbReference type="GO" id="GO:0044281">
    <property type="term" value="P:small molecule metabolic process"/>
    <property type="evidence" value="ECO:0007669"/>
    <property type="project" value="UniProtKB-ARBA"/>
</dbReference>
<evidence type="ECO:0000256" key="7">
    <source>
        <dbReference type="ARBA" id="ARBA00022840"/>
    </source>
</evidence>
<dbReference type="NCBIfam" id="TIGR03828">
    <property type="entry name" value="pfkB"/>
    <property type="match status" value="1"/>
</dbReference>
<evidence type="ECO:0000256" key="5">
    <source>
        <dbReference type="ARBA" id="ARBA00022741"/>
    </source>
</evidence>
<dbReference type="PIRSF" id="PIRSF000535">
    <property type="entry name" value="1PFK/6PFK/LacC"/>
    <property type="match status" value="1"/>
</dbReference>
<comment type="caution">
    <text evidence="13">The sequence shown here is derived from an EMBL/GenBank/DDBJ whole genome shotgun (WGS) entry which is preliminary data.</text>
</comment>
<dbReference type="GO" id="GO:0005524">
    <property type="term" value="F:ATP binding"/>
    <property type="evidence" value="ECO:0007669"/>
    <property type="project" value="UniProtKB-UniRule"/>
</dbReference>
<dbReference type="PANTHER" id="PTHR46566">
    <property type="entry name" value="1-PHOSPHOFRUCTOKINASE-RELATED"/>
    <property type="match status" value="1"/>
</dbReference>
<dbReference type="Proteomes" id="UP000310263">
    <property type="component" value="Unassembled WGS sequence"/>
</dbReference>
<dbReference type="CDD" id="cd01164">
    <property type="entry name" value="FruK_PfkB_like"/>
    <property type="match status" value="1"/>
</dbReference>
<keyword evidence="4 10" id="KW-0808">Transferase</keyword>
<evidence type="ECO:0000256" key="9">
    <source>
        <dbReference type="ARBA" id="ARBA00047745"/>
    </source>
</evidence>
<keyword evidence="5 11" id="KW-0547">Nucleotide-binding</keyword>
<dbReference type="RefSeq" id="WP_136012181.1">
    <property type="nucleotide sequence ID" value="NZ_SRYE01000002.1"/>
</dbReference>
<evidence type="ECO:0000256" key="8">
    <source>
        <dbReference type="ARBA" id="ARBA00032802"/>
    </source>
</evidence>
<comment type="catalytic activity">
    <reaction evidence="9 11">
        <text>beta-D-fructose 1-phosphate + ATP = beta-D-fructose 1,6-bisphosphate + ADP + H(+)</text>
        <dbReference type="Rhea" id="RHEA:14213"/>
        <dbReference type="ChEBI" id="CHEBI:15378"/>
        <dbReference type="ChEBI" id="CHEBI:30616"/>
        <dbReference type="ChEBI" id="CHEBI:32966"/>
        <dbReference type="ChEBI" id="CHEBI:138881"/>
        <dbReference type="ChEBI" id="CHEBI:456216"/>
        <dbReference type="EC" id="2.7.1.56"/>
    </reaction>
</comment>